<feature type="coiled-coil region" evidence="9">
    <location>
        <begin position="362"/>
        <end position="389"/>
    </location>
</feature>
<dbReference type="RefSeq" id="WP_101622476.1">
    <property type="nucleotide sequence ID" value="NZ_NMWT01000019.1"/>
</dbReference>
<comment type="subcellular location">
    <subcellularLocation>
        <location evidence="1">Cell membrane</location>
        <topology evidence="1">Peripheral membrane protein</topology>
    </subcellularLocation>
</comment>
<keyword evidence="5" id="KW-0547">Nucleotide-binding</keyword>
<sequence length="500" mass="53491">MTQLSLVKVSKIFGAAKVVDGVSVTVEPGKVHVLLGENGAGKSTVIKMMSGIYQPDEGHIEIDGKTVRIPNVDAARKFGIAVIHQELNMVPELSIMENLFLGALPTKAGFVDRAAMRKKAKAALDLIGLDEDVNTPMGELGVARQQMVEIAKALMQDASILILDEPTAALTRKECEHLFGIMEELKAKGVGMVFISHHLDEIARVGDVVTVLRDGKYIDTIDAQAPESELVRLMVGRNIENQFPRVAQEPGRTLLKVDHLTRSGTIDDVSFEVHAGEVVGLAGLVGAGRTEVIRAIFGADSYDSGSVAVDGQTLPKADIARTIAAGVGLVPEDRRTQGLILEASVAENLGLATMVPTSKFGFADLKGQAKRENETAKKLRIRMANVDQAAGSLSGGNQQKIVFGKWSMANVKVLLLDEPTRGVDVGARVEIYELINEITANGGAVLMASSDLPEVLGMSDRVLVMSNGRLSGEMPAKEATQEKVMSLAVSHMEEDADESR</sequence>
<evidence type="ECO:0000256" key="7">
    <source>
        <dbReference type="ARBA" id="ARBA00022967"/>
    </source>
</evidence>
<dbReference type="PANTHER" id="PTHR43790">
    <property type="entry name" value="CARBOHYDRATE TRANSPORT ATP-BINDING PROTEIN MG119-RELATED"/>
    <property type="match status" value="1"/>
</dbReference>
<dbReference type="PROSITE" id="PS50893">
    <property type="entry name" value="ABC_TRANSPORTER_2"/>
    <property type="match status" value="2"/>
</dbReference>
<dbReference type="InterPro" id="IPR003593">
    <property type="entry name" value="AAA+_ATPase"/>
</dbReference>
<keyword evidence="3" id="KW-1003">Cell membrane</keyword>
<evidence type="ECO:0000259" key="10">
    <source>
        <dbReference type="PROSITE" id="PS50893"/>
    </source>
</evidence>
<evidence type="ECO:0000256" key="8">
    <source>
        <dbReference type="ARBA" id="ARBA00023136"/>
    </source>
</evidence>
<organism evidence="11 12">
    <name type="scientific">Bifidobacterium parmae</name>
    <dbReference type="NCBI Taxonomy" id="361854"/>
    <lineage>
        <taxon>Bacteria</taxon>
        <taxon>Bacillati</taxon>
        <taxon>Actinomycetota</taxon>
        <taxon>Actinomycetes</taxon>
        <taxon>Bifidobacteriales</taxon>
        <taxon>Bifidobacteriaceae</taxon>
        <taxon>Bifidobacterium</taxon>
    </lineage>
</organism>
<dbReference type="EMBL" id="NMWT01000019">
    <property type="protein sequence ID" value="PLS27778.1"/>
    <property type="molecule type" value="Genomic_DNA"/>
</dbReference>
<dbReference type="InterPro" id="IPR003439">
    <property type="entry name" value="ABC_transporter-like_ATP-bd"/>
</dbReference>
<gene>
    <name evidence="11" type="ORF">Uis4E_1351</name>
</gene>
<dbReference type="PANTHER" id="PTHR43790:SF9">
    <property type="entry name" value="GALACTOFURANOSE TRANSPORTER ATP-BINDING PROTEIN YTFR"/>
    <property type="match status" value="1"/>
</dbReference>
<keyword evidence="4" id="KW-0677">Repeat</keyword>
<comment type="caution">
    <text evidence="11">The sequence shown here is derived from an EMBL/GenBank/DDBJ whole genome shotgun (WGS) entry which is preliminary data.</text>
</comment>
<evidence type="ECO:0000256" key="3">
    <source>
        <dbReference type="ARBA" id="ARBA00022475"/>
    </source>
</evidence>
<dbReference type="Gene3D" id="3.40.50.300">
    <property type="entry name" value="P-loop containing nucleotide triphosphate hydrolases"/>
    <property type="match status" value="2"/>
</dbReference>
<dbReference type="Pfam" id="PF00005">
    <property type="entry name" value="ABC_tran"/>
    <property type="match status" value="2"/>
</dbReference>
<keyword evidence="6" id="KW-0067">ATP-binding</keyword>
<evidence type="ECO:0000256" key="4">
    <source>
        <dbReference type="ARBA" id="ARBA00022737"/>
    </source>
</evidence>
<dbReference type="SUPFAM" id="SSF52540">
    <property type="entry name" value="P-loop containing nucleoside triphosphate hydrolases"/>
    <property type="match status" value="2"/>
</dbReference>
<protein>
    <submittedName>
        <fullName evidence="11">Sugar ABC transporter ATPase</fullName>
    </submittedName>
</protein>
<dbReference type="CDD" id="cd03215">
    <property type="entry name" value="ABC_Carb_Monos_II"/>
    <property type="match status" value="1"/>
</dbReference>
<evidence type="ECO:0000256" key="6">
    <source>
        <dbReference type="ARBA" id="ARBA00022840"/>
    </source>
</evidence>
<dbReference type="PROSITE" id="PS00211">
    <property type="entry name" value="ABC_TRANSPORTER_1"/>
    <property type="match status" value="1"/>
</dbReference>
<evidence type="ECO:0000256" key="1">
    <source>
        <dbReference type="ARBA" id="ARBA00004202"/>
    </source>
</evidence>
<dbReference type="AlphaFoldDB" id="A0A2N5J0P0"/>
<evidence type="ECO:0000313" key="11">
    <source>
        <dbReference type="EMBL" id="PLS27778.1"/>
    </source>
</evidence>
<dbReference type="OrthoDB" id="39350at2"/>
<proteinExistence type="predicted"/>
<keyword evidence="7" id="KW-1278">Translocase</keyword>
<accession>A0A2N5J0P0</accession>
<keyword evidence="12" id="KW-1185">Reference proteome</keyword>
<dbReference type="SMART" id="SM00382">
    <property type="entry name" value="AAA"/>
    <property type="match status" value="2"/>
</dbReference>
<evidence type="ECO:0000313" key="12">
    <source>
        <dbReference type="Proteomes" id="UP000235034"/>
    </source>
</evidence>
<feature type="domain" description="ABC transporter" evidence="10">
    <location>
        <begin position="249"/>
        <end position="492"/>
    </location>
</feature>
<reference evidence="11 12" key="1">
    <citation type="submission" date="2017-07" db="EMBL/GenBank/DDBJ databases">
        <title>Bifidobacterium novel species.</title>
        <authorList>
            <person name="Lugli G.A."/>
            <person name="Milani C."/>
            <person name="Duranti S."/>
            <person name="Mangifesta M."/>
        </authorList>
    </citation>
    <scope>NUCLEOTIDE SEQUENCE [LARGE SCALE GENOMIC DNA]</scope>
    <source>
        <strain evidence="11 12">77</strain>
    </source>
</reference>
<dbReference type="InterPro" id="IPR017871">
    <property type="entry name" value="ABC_transporter-like_CS"/>
</dbReference>
<keyword evidence="9" id="KW-0175">Coiled coil</keyword>
<dbReference type="FunFam" id="3.40.50.300:FF:000127">
    <property type="entry name" value="Ribose import ATP-binding protein RbsA"/>
    <property type="match status" value="1"/>
</dbReference>
<dbReference type="GO" id="GO:0016887">
    <property type="term" value="F:ATP hydrolysis activity"/>
    <property type="evidence" value="ECO:0007669"/>
    <property type="project" value="InterPro"/>
</dbReference>
<keyword evidence="8" id="KW-0472">Membrane</keyword>
<dbReference type="Proteomes" id="UP000235034">
    <property type="component" value="Unassembled WGS sequence"/>
</dbReference>
<dbReference type="CDD" id="cd03216">
    <property type="entry name" value="ABC_Carb_Monos_I"/>
    <property type="match status" value="1"/>
</dbReference>
<dbReference type="GO" id="GO:0005524">
    <property type="term" value="F:ATP binding"/>
    <property type="evidence" value="ECO:0007669"/>
    <property type="project" value="UniProtKB-KW"/>
</dbReference>
<name>A0A2N5J0P0_9BIFI</name>
<evidence type="ECO:0000256" key="5">
    <source>
        <dbReference type="ARBA" id="ARBA00022741"/>
    </source>
</evidence>
<evidence type="ECO:0000256" key="9">
    <source>
        <dbReference type="SAM" id="Coils"/>
    </source>
</evidence>
<evidence type="ECO:0000256" key="2">
    <source>
        <dbReference type="ARBA" id="ARBA00022448"/>
    </source>
</evidence>
<dbReference type="GO" id="GO:0005886">
    <property type="term" value="C:plasma membrane"/>
    <property type="evidence" value="ECO:0007669"/>
    <property type="project" value="UniProtKB-SubCell"/>
</dbReference>
<dbReference type="InterPro" id="IPR027417">
    <property type="entry name" value="P-loop_NTPase"/>
</dbReference>
<feature type="domain" description="ABC transporter" evidence="10">
    <location>
        <begin position="4"/>
        <end position="239"/>
    </location>
</feature>
<keyword evidence="2" id="KW-0813">Transport</keyword>
<dbReference type="InterPro" id="IPR050107">
    <property type="entry name" value="ABC_carbohydrate_import_ATPase"/>
</dbReference>